<dbReference type="SUPFAM" id="SSF51735">
    <property type="entry name" value="NAD(P)-binding Rossmann-fold domains"/>
    <property type="match status" value="1"/>
</dbReference>
<evidence type="ECO:0000256" key="1">
    <source>
        <dbReference type="ARBA" id="ARBA00001947"/>
    </source>
</evidence>
<evidence type="ECO:0000256" key="3">
    <source>
        <dbReference type="ARBA" id="ARBA00022723"/>
    </source>
</evidence>
<dbReference type="Gene3D" id="3.90.180.10">
    <property type="entry name" value="Medium-chain alcohol dehydrogenases, catalytic domain"/>
    <property type="match status" value="1"/>
</dbReference>
<evidence type="ECO:0000313" key="10">
    <source>
        <dbReference type="Proteomes" id="UP000192596"/>
    </source>
</evidence>
<keyword evidence="5" id="KW-0560">Oxidoreductase</keyword>
<evidence type="ECO:0000256" key="4">
    <source>
        <dbReference type="ARBA" id="ARBA00022833"/>
    </source>
</evidence>
<dbReference type="InterPro" id="IPR013149">
    <property type="entry name" value="ADH-like_C"/>
</dbReference>
<comment type="similarity">
    <text evidence="2 6">Belongs to the zinc-containing alcohol dehydrogenase family.</text>
</comment>
<comment type="caution">
    <text evidence="9">The sequence shown here is derived from an EMBL/GenBank/DDBJ whole genome shotgun (WGS) entry which is preliminary data.</text>
</comment>
<dbReference type="GO" id="GO:0008270">
    <property type="term" value="F:zinc ion binding"/>
    <property type="evidence" value="ECO:0007669"/>
    <property type="project" value="InterPro"/>
</dbReference>
<gene>
    <name evidence="9" type="ORF">B0A48_11217</name>
</gene>
<accession>A0A1V8SV56</accession>
<name>A0A1V8SV56_9PEZI</name>
<evidence type="ECO:0000256" key="2">
    <source>
        <dbReference type="ARBA" id="ARBA00008072"/>
    </source>
</evidence>
<feature type="domain" description="Alcohol dehydrogenase-like C-terminal" evidence="7">
    <location>
        <begin position="177"/>
        <end position="308"/>
    </location>
</feature>
<dbReference type="Pfam" id="PF00107">
    <property type="entry name" value="ADH_zinc_N"/>
    <property type="match status" value="1"/>
</dbReference>
<dbReference type="STRING" id="1507870.A0A1V8SV56"/>
<keyword evidence="4 6" id="KW-0862">Zinc</keyword>
<dbReference type="Gene3D" id="3.40.50.720">
    <property type="entry name" value="NAD(P)-binding Rossmann-like Domain"/>
    <property type="match status" value="1"/>
</dbReference>
<evidence type="ECO:0000256" key="5">
    <source>
        <dbReference type="ARBA" id="ARBA00023002"/>
    </source>
</evidence>
<organism evidence="9 10">
    <name type="scientific">Cryoendolithus antarcticus</name>
    <dbReference type="NCBI Taxonomy" id="1507870"/>
    <lineage>
        <taxon>Eukaryota</taxon>
        <taxon>Fungi</taxon>
        <taxon>Dikarya</taxon>
        <taxon>Ascomycota</taxon>
        <taxon>Pezizomycotina</taxon>
        <taxon>Dothideomycetes</taxon>
        <taxon>Dothideomycetidae</taxon>
        <taxon>Cladosporiales</taxon>
        <taxon>Cladosporiaceae</taxon>
        <taxon>Cryoendolithus</taxon>
    </lineage>
</organism>
<dbReference type="SUPFAM" id="SSF50129">
    <property type="entry name" value="GroES-like"/>
    <property type="match status" value="1"/>
</dbReference>
<keyword evidence="10" id="KW-1185">Reference proteome</keyword>
<comment type="cofactor">
    <cofactor evidence="1 6">
        <name>Zn(2+)</name>
        <dbReference type="ChEBI" id="CHEBI:29105"/>
    </cofactor>
</comment>
<dbReference type="InterPro" id="IPR011032">
    <property type="entry name" value="GroES-like_sf"/>
</dbReference>
<dbReference type="PROSITE" id="PS00059">
    <property type="entry name" value="ADH_ZINC"/>
    <property type="match status" value="1"/>
</dbReference>
<dbReference type="InterPro" id="IPR013154">
    <property type="entry name" value="ADH-like_N"/>
</dbReference>
<evidence type="ECO:0000259" key="8">
    <source>
        <dbReference type="Pfam" id="PF08240"/>
    </source>
</evidence>
<evidence type="ECO:0000259" key="7">
    <source>
        <dbReference type="Pfam" id="PF00107"/>
    </source>
</evidence>
<dbReference type="InterPro" id="IPR002328">
    <property type="entry name" value="ADH_Zn_CS"/>
</dbReference>
<dbReference type="Proteomes" id="UP000192596">
    <property type="component" value="Unassembled WGS sequence"/>
</dbReference>
<reference evidence="10" key="1">
    <citation type="submission" date="2017-03" db="EMBL/GenBank/DDBJ databases">
        <title>Genomes of endolithic fungi from Antarctica.</title>
        <authorList>
            <person name="Coleine C."/>
            <person name="Masonjones S."/>
            <person name="Stajich J.E."/>
        </authorList>
    </citation>
    <scope>NUCLEOTIDE SEQUENCE [LARGE SCALE GENOMIC DNA]</scope>
    <source>
        <strain evidence="10">CCFEE 5527</strain>
    </source>
</reference>
<dbReference type="OrthoDB" id="442947at2759"/>
<keyword evidence="3 6" id="KW-0479">Metal-binding</keyword>
<feature type="domain" description="Alcohol dehydrogenase-like N-terminal" evidence="8">
    <location>
        <begin position="25"/>
        <end position="136"/>
    </location>
</feature>
<evidence type="ECO:0000256" key="6">
    <source>
        <dbReference type="RuleBase" id="RU361277"/>
    </source>
</evidence>
<dbReference type="CDD" id="cd08286">
    <property type="entry name" value="FDH_like_ADH2"/>
    <property type="match status" value="1"/>
</dbReference>
<dbReference type="PANTHER" id="PTHR42813:SF4">
    <property type="entry name" value="NADP-DEPENDENT ISOPROPANOL DEHYDROGENASE"/>
    <property type="match status" value="1"/>
</dbReference>
<dbReference type="AlphaFoldDB" id="A0A1V8SV56"/>
<dbReference type="InterPro" id="IPR036291">
    <property type="entry name" value="NAD(P)-bd_dom_sf"/>
</dbReference>
<evidence type="ECO:0008006" key="11">
    <source>
        <dbReference type="Google" id="ProtNLM"/>
    </source>
</evidence>
<protein>
    <recommendedName>
        <fullName evidence="11">Enoyl reductase (ER) domain-containing protein</fullName>
    </recommendedName>
</protein>
<evidence type="ECO:0000313" key="9">
    <source>
        <dbReference type="EMBL" id="OQO02934.1"/>
    </source>
</evidence>
<dbReference type="GO" id="GO:0016491">
    <property type="term" value="F:oxidoreductase activity"/>
    <property type="evidence" value="ECO:0007669"/>
    <property type="project" value="UniProtKB-KW"/>
</dbReference>
<dbReference type="InParanoid" id="A0A1V8SV56"/>
<dbReference type="PANTHER" id="PTHR42813">
    <property type="entry name" value="ZINC-TYPE ALCOHOL DEHYDROGENASE-LIKE"/>
    <property type="match status" value="1"/>
</dbReference>
<dbReference type="EMBL" id="NAJO01000026">
    <property type="protein sequence ID" value="OQO02934.1"/>
    <property type="molecule type" value="Genomic_DNA"/>
</dbReference>
<sequence>MKALTYDGKGKIKVVDKPKPEIKNADEAIVKLLRTTICGTDLHIIKGDVPTCEQGRTLGHEGVGIVEDIGSEVKGIKKGDRVLIGCITGCATCSFCKRSMQDQCKHGGWVLGHTIDGTQAEHVRIPFASNTLFPVPTGVSERSLLLYSDILPTGLEVGALRGQVVPGSTVAIVGAGPIGLASALAARLYSPKKIVFFDRDESRLQVAKKMGADEVINTSKTSVEGVRAMAKQHFGEVDGFDVVIEAVGVPETFQMCQDLVGIGGRIANVGVHGVGVKLDIDRLWPRSTTISMALVSTHTIPMLLDLAAAGKLDTSALITHDFYLADFKFNEIEKAYDIFGRAAETKSLKVNIEFD</sequence>
<dbReference type="Pfam" id="PF08240">
    <property type="entry name" value="ADH_N"/>
    <property type="match status" value="1"/>
</dbReference>
<proteinExistence type="inferred from homology"/>